<dbReference type="PANTHER" id="PTHR43244:SF1">
    <property type="entry name" value="5,10-METHYLENETETRAHYDROMETHANOPTERIN REDUCTASE"/>
    <property type="match status" value="1"/>
</dbReference>
<dbReference type="EMBL" id="VIWY01000005">
    <property type="protein sequence ID" value="TWG12631.1"/>
    <property type="molecule type" value="Genomic_DNA"/>
</dbReference>
<dbReference type="AlphaFoldDB" id="A0A561VLX8"/>
<keyword evidence="1" id="KW-0560">Oxidoreductase</keyword>
<dbReference type="SUPFAM" id="SSF51679">
    <property type="entry name" value="Bacterial luciferase-like"/>
    <property type="match status" value="1"/>
</dbReference>
<comment type="caution">
    <text evidence="3">The sequence shown here is derived from an EMBL/GenBank/DDBJ whole genome shotgun (WGS) entry which is preliminary data.</text>
</comment>
<accession>A0A561VLX8</accession>
<dbReference type="PANTHER" id="PTHR43244">
    <property type="match status" value="1"/>
</dbReference>
<evidence type="ECO:0000313" key="3">
    <source>
        <dbReference type="EMBL" id="TWG12631.1"/>
    </source>
</evidence>
<organism evidence="3 4">
    <name type="scientific">Actinoplanes teichomyceticus</name>
    <dbReference type="NCBI Taxonomy" id="1867"/>
    <lineage>
        <taxon>Bacteria</taxon>
        <taxon>Bacillati</taxon>
        <taxon>Actinomycetota</taxon>
        <taxon>Actinomycetes</taxon>
        <taxon>Micromonosporales</taxon>
        <taxon>Micromonosporaceae</taxon>
        <taxon>Actinoplanes</taxon>
    </lineage>
</organism>
<dbReference type="Proteomes" id="UP000320239">
    <property type="component" value="Unassembled WGS sequence"/>
</dbReference>
<proteinExistence type="predicted"/>
<dbReference type="InterPro" id="IPR050564">
    <property type="entry name" value="F420-G6PD/mer"/>
</dbReference>
<dbReference type="InterPro" id="IPR011251">
    <property type="entry name" value="Luciferase-like_dom"/>
</dbReference>
<evidence type="ECO:0000313" key="4">
    <source>
        <dbReference type="Proteomes" id="UP000320239"/>
    </source>
</evidence>
<feature type="domain" description="Luciferase-like" evidence="2">
    <location>
        <begin position="1"/>
        <end position="290"/>
    </location>
</feature>
<reference evidence="3 4" key="1">
    <citation type="submission" date="2019-06" db="EMBL/GenBank/DDBJ databases">
        <title>Sequencing the genomes of 1000 actinobacteria strains.</title>
        <authorList>
            <person name="Klenk H.-P."/>
        </authorList>
    </citation>
    <scope>NUCLEOTIDE SEQUENCE [LARGE SCALE GENOMIC DNA]</scope>
    <source>
        <strain evidence="3 4">DSM 43866</strain>
    </source>
</reference>
<gene>
    <name evidence="3" type="ORF">FHX34_105498</name>
</gene>
<evidence type="ECO:0000256" key="1">
    <source>
        <dbReference type="ARBA" id="ARBA00023002"/>
    </source>
</evidence>
<dbReference type="InterPro" id="IPR019945">
    <property type="entry name" value="F420_G6P_DH-rel"/>
</dbReference>
<keyword evidence="4" id="KW-1185">Reference proteome</keyword>
<dbReference type="OrthoDB" id="180193at2"/>
<dbReference type="Pfam" id="PF00296">
    <property type="entry name" value="Bac_luciferase"/>
    <property type="match status" value="1"/>
</dbReference>
<dbReference type="GO" id="GO:0016705">
    <property type="term" value="F:oxidoreductase activity, acting on paired donors, with incorporation or reduction of molecular oxygen"/>
    <property type="evidence" value="ECO:0007669"/>
    <property type="project" value="InterPro"/>
</dbReference>
<dbReference type="NCBIfam" id="TIGR03557">
    <property type="entry name" value="F420_G6P_family"/>
    <property type="match status" value="1"/>
</dbReference>
<sequence length="312" mass="34150">MRIGYFLSCEEYSPAQLIEQAKLAQDAGFQGLWISDHYHPWNDAQGQSPFVWSILGALSQVVTIPVTTAVTCPILRIHPAVVAQAAATSAVLHDGRFVLGVGTGEALNEHITGERWPFADERLEMLEEAVEVMRELWKGGFVTHHGKHYRVDQARLYTLPQTPPKVYVSAFGPKALQVAGRIGDGYVSTMPDGDLLQQFRDAGGAGKPAQGGFKGCWAPTEEQGVEIAHRLWANAGVPGELSQVLPSPRHFEQASQLVTPDAIREAIVCGPEPAGHAAQLKAYEQAGFDEVYVANIGPNYAEFIDMYRREFL</sequence>
<dbReference type="RefSeq" id="WP_122978810.1">
    <property type="nucleotide sequence ID" value="NZ_BOMX01000095.1"/>
</dbReference>
<dbReference type="Gene3D" id="3.20.20.30">
    <property type="entry name" value="Luciferase-like domain"/>
    <property type="match status" value="1"/>
</dbReference>
<protein>
    <submittedName>
        <fullName evidence="3">G6PDH family F420-dependent oxidoreductase</fullName>
    </submittedName>
</protein>
<dbReference type="InterPro" id="IPR036661">
    <property type="entry name" value="Luciferase-like_sf"/>
</dbReference>
<dbReference type="CDD" id="cd01097">
    <property type="entry name" value="Tetrahydromethanopterin_reductase"/>
    <property type="match status" value="1"/>
</dbReference>
<evidence type="ECO:0000259" key="2">
    <source>
        <dbReference type="Pfam" id="PF00296"/>
    </source>
</evidence>
<name>A0A561VLX8_ACTTI</name>